<feature type="transmembrane region" description="Helical" evidence="1">
    <location>
        <begin position="117"/>
        <end position="136"/>
    </location>
</feature>
<feature type="transmembrane region" description="Helical" evidence="1">
    <location>
        <begin position="148"/>
        <end position="167"/>
    </location>
</feature>
<accession>A0A7W8D4U6</accession>
<name>A0A7W8D4U6_9GAMM</name>
<keyword evidence="1" id="KW-0472">Membrane</keyword>
<dbReference type="EMBL" id="JACHHP010000002">
    <property type="protein sequence ID" value="MBB5207567.1"/>
    <property type="molecule type" value="Genomic_DNA"/>
</dbReference>
<feature type="transmembrane region" description="Helical" evidence="1">
    <location>
        <begin position="21"/>
        <end position="45"/>
    </location>
</feature>
<keyword evidence="3" id="KW-1185">Reference proteome</keyword>
<feature type="transmembrane region" description="Helical" evidence="1">
    <location>
        <begin position="82"/>
        <end position="105"/>
    </location>
</feature>
<evidence type="ECO:0000313" key="2">
    <source>
        <dbReference type="EMBL" id="MBB5207567.1"/>
    </source>
</evidence>
<organism evidence="2 3">
    <name type="scientific">Chiayiivirga flava</name>
    <dbReference type="NCBI Taxonomy" id="659595"/>
    <lineage>
        <taxon>Bacteria</taxon>
        <taxon>Pseudomonadati</taxon>
        <taxon>Pseudomonadota</taxon>
        <taxon>Gammaproteobacteria</taxon>
        <taxon>Lysobacterales</taxon>
        <taxon>Lysobacteraceae</taxon>
        <taxon>Chiayiivirga</taxon>
    </lineage>
</organism>
<dbReference type="RefSeq" id="WP_183960111.1">
    <property type="nucleotide sequence ID" value="NZ_JACHHP010000002.1"/>
</dbReference>
<proteinExistence type="predicted"/>
<keyword evidence="1" id="KW-0812">Transmembrane</keyword>
<evidence type="ECO:0000313" key="3">
    <source>
        <dbReference type="Proteomes" id="UP000521199"/>
    </source>
</evidence>
<sequence>MNQLLRLLVGICLRRLGPQDLPYSIPLLRGLVLVAVGLQVLFSLLLRGEVAVHRLLLGVVLTLGLPWLVLQWRQRRARYVQTLTALVGTGILFAIAMAPLLWLSVDMPPPSEGTPPTPRQAFVSIAAICLVAWKIAVDGHIWRHALGWPLAGGVLLALGLFLLELGIEQVLFPVALQ</sequence>
<dbReference type="Proteomes" id="UP000521199">
    <property type="component" value="Unassembled WGS sequence"/>
</dbReference>
<dbReference type="AlphaFoldDB" id="A0A7W8D4U6"/>
<reference evidence="2 3" key="1">
    <citation type="submission" date="2020-08" db="EMBL/GenBank/DDBJ databases">
        <title>Genomic Encyclopedia of Type Strains, Phase IV (KMG-IV): sequencing the most valuable type-strain genomes for metagenomic binning, comparative biology and taxonomic classification.</title>
        <authorList>
            <person name="Goeker M."/>
        </authorList>
    </citation>
    <scope>NUCLEOTIDE SEQUENCE [LARGE SCALE GENOMIC DNA]</scope>
    <source>
        <strain evidence="2 3">DSM 24163</strain>
    </source>
</reference>
<evidence type="ECO:0000256" key="1">
    <source>
        <dbReference type="SAM" id="Phobius"/>
    </source>
</evidence>
<comment type="caution">
    <text evidence="2">The sequence shown here is derived from an EMBL/GenBank/DDBJ whole genome shotgun (WGS) entry which is preliminary data.</text>
</comment>
<gene>
    <name evidence="2" type="ORF">HNQ52_001096</name>
</gene>
<protein>
    <submittedName>
        <fullName evidence="2">Uncharacterized protein</fullName>
    </submittedName>
</protein>
<feature type="transmembrane region" description="Helical" evidence="1">
    <location>
        <begin position="51"/>
        <end position="70"/>
    </location>
</feature>
<keyword evidence="1" id="KW-1133">Transmembrane helix</keyword>